<evidence type="ECO:0000313" key="2">
    <source>
        <dbReference type="Proteomes" id="UP001234297"/>
    </source>
</evidence>
<dbReference type="EMBL" id="CM056812">
    <property type="protein sequence ID" value="KAJ8618550.1"/>
    <property type="molecule type" value="Genomic_DNA"/>
</dbReference>
<evidence type="ECO:0000313" key="1">
    <source>
        <dbReference type="EMBL" id="KAJ8618550.1"/>
    </source>
</evidence>
<gene>
    <name evidence="1" type="ORF">MRB53_014736</name>
</gene>
<accession>A0ACC2KC82</accession>
<comment type="caution">
    <text evidence="1">The sequence shown here is derived from an EMBL/GenBank/DDBJ whole genome shotgun (WGS) entry which is preliminary data.</text>
</comment>
<organism evidence="1 2">
    <name type="scientific">Persea americana</name>
    <name type="common">Avocado</name>
    <dbReference type="NCBI Taxonomy" id="3435"/>
    <lineage>
        <taxon>Eukaryota</taxon>
        <taxon>Viridiplantae</taxon>
        <taxon>Streptophyta</taxon>
        <taxon>Embryophyta</taxon>
        <taxon>Tracheophyta</taxon>
        <taxon>Spermatophyta</taxon>
        <taxon>Magnoliopsida</taxon>
        <taxon>Magnoliidae</taxon>
        <taxon>Laurales</taxon>
        <taxon>Lauraceae</taxon>
        <taxon>Persea</taxon>
    </lineage>
</organism>
<proteinExistence type="predicted"/>
<dbReference type="Proteomes" id="UP001234297">
    <property type="component" value="Chromosome 4"/>
</dbReference>
<keyword evidence="2" id="KW-1185">Reference proteome</keyword>
<reference evidence="1 2" key="1">
    <citation type="journal article" date="2022" name="Hortic Res">
        <title>A haplotype resolved chromosomal level avocado genome allows analysis of novel avocado genes.</title>
        <authorList>
            <person name="Nath O."/>
            <person name="Fletcher S.J."/>
            <person name="Hayward A."/>
            <person name="Shaw L.M."/>
            <person name="Masouleh A.K."/>
            <person name="Furtado A."/>
            <person name="Henry R.J."/>
            <person name="Mitter N."/>
        </authorList>
    </citation>
    <scope>NUCLEOTIDE SEQUENCE [LARGE SCALE GENOMIC DNA]</scope>
    <source>
        <strain evidence="2">cv. Hass</strain>
    </source>
</reference>
<protein>
    <submittedName>
        <fullName evidence="1">Uncharacterized protein</fullName>
    </submittedName>
</protein>
<sequence>MATKEKNPKPPKPKPKNSCFPPCLGFGRAVSGLKKPPSDIKSRKKRPGWFSWSSFRKRKSGSKTVPVDVAGVVEKAARGADTVAEMGEVTKRVSEKTVGKRQNRGAQVCRDVGEAVTVAEKGDLDKSRKSKIGSGKFPRTEPQNSIPAVESRKPATTAAKDDTCPVPARKTGARPGSPEAEPSRSLTTSSSFPPPSRQKSAQTEGTSRLSARKTGREDDPLAGKLDTTVGISILIVTLAILLLWGRFCAVVCTSAWFYFIPRLKTAGKSEKVVENQMDCGKPDIESSEYKKQVVLEGLLERNHRNQVAGTL</sequence>
<name>A0ACC2KC82_PERAE</name>